<evidence type="ECO:0000259" key="2">
    <source>
        <dbReference type="SMART" id="SM00198"/>
    </source>
</evidence>
<dbReference type="Proteomes" id="UP000230069">
    <property type="component" value="Unassembled WGS sequence"/>
</dbReference>
<dbReference type="PRINTS" id="PR00837">
    <property type="entry name" value="V5TPXLIKE"/>
</dbReference>
<name>A0A2G5EIL9_AQUCA</name>
<evidence type="ECO:0000313" key="4">
    <source>
        <dbReference type="Proteomes" id="UP000230069"/>
    </source>
</evidence>
<gene>
    <name evidence="3" type="ORF">AQUCO_00700116v1</name>
</gene>
<dbReference type="PANTHER" id="PTHR10334">
    <property type="entry name" value="CYSTEINE-RICH SECRETORY PROTEIN-RELATED"/>
    <property type="match status" value="1"/>
</dbReference>
<dbReference type="FunFam" id="3.40.33.10:FF:000004">
    <property type="entry name" value="CAP, cysteine-rich secretory protein, antigen 5"/>
    <property type="match status" value="1"/>
</dbReference>
<proteinExistence type="predicted"/>
<dbReference type="InParanoid" id="A0A2G5EIL9"/>
<dbReference type="AlphaFoldDB" id="A0A2G5EIL9"/>
<dbReference type="Pfam" id="PF00188">
    <property type="entry name" value="CAP"/>
    <property type="match status" value="1"/>
</dbReference>
<keyword evidence="1" id="KW-1133">Transmembrane helix</keyword>
<protein>
    <recommendedName>
        <fullName evidence="2">SCP domain-containing protein</fullName>
    </recommendedName>
</protein>
<dbReference type="CDD" id="cd05381">
    <property type="entry name" value="CAP_PR-1"/>
    <property type="match status" value="1"/>
</dbReference>
<dbReference type="OrthoDB" id="337038at2759"/>
<keyword evidence="1" id="KW-0472">Membrane</keyword>
<evidence type="ECO:0000256" key="1">
    <source>
        <dbReference type="SAM" id="Phobius"/>
    </source>
</evidence>
<keyword evidence="4" id="KW-1185">Reference proteome</keyword>
<dbReference type="FunCoup" id="A0A2G5EIL9">
    <property type="interactions" value="24"/>
</dbReference>
<sequence length="198" mass="22034">MDSFIPLHTQHILLITLVALTMCTTLGISSTLVPDVVLPPSPSPHAKAPVVPSPTKPNATSEFLLAHNKARSAVGVGPLQWSKKLANETSLLVRYQRNNMTCKFAEMKLTKHGMNQFWASNMAVTPRRAVESWVEKRKYYNHTTNTCAKSHNCGVYKQVVWRKSLEFGCAQAKCSKDHVTLTICLYNPPGNIIGQKPY</sequence>
<keyword evidence="1" id="KW-0812">Transmembrane</keyword>
<dbReference type="InterPro" id="IPR001283">
    <property type="entry name" value="CRISP-related"/>
</dbReference>
<dbReference type="SMART" id="SM00198">
    <property type="entry name" value="SCP"/>
    <property type="match status" value="1"/>
</dbReference>
<organism evidence="3 4">
    <name type="scientific">Aquilegia coerulea</name>
    <name type="common">Rocky mountain columbine</name>
    <dbReference type="NCBI Taxonomy" id="218851"/>
    <lineage>
        <taxon>Eukaryota</taxon>
        <taxon>Viridiplantae</taxon>
        <taxon>Streptophyta</taxon>
        <taxon>Embryophyta</taxon>
        <taxon>Tracheophyta</taxon>
        <taxon>Spermatophyta</taxon>
        <taxon>Magnoliopsida</taxon>
        <taxon>Ranunculales</taxon>
        <taxon>Ranunculaceae</taxon>
        <taxon>Thalictroideae</taxon>
        <taxon>Aquilegia</taxon>
    </lineage>
</organism>
<dbReference type="STRING" id="218851.A0A2G5EIL9"/>
<evidence type="ECO:0000313" key="3">
    <source>
        <dbReference type="EMBL" id="PIA55583.1"/>
    </source>
</evidence>
<reference evidence="3 4" key="1">
    <citation type="submission" date="2017-09" db="EMBL/GenBank/DDBJ databases">
        <title>WGS assembly of Aquilegia coerulea Goldsmith.</title>
        <authorList>
            <person name="Hodges S."/>
            <person name="Kramer E."/>
            <person name="Nordborg M."/>
            <person name="Tomkins J."/>
            <person name="Borevitz J."/>
            <person name="Derieg N."/>
            <person name="Yan J."/>
            <person name="Mihaltcheva S."/>
            <person name="Hayes R.D."/>
            <person name="Rokhsar D."/>
        </authorList>
    </citation>
    <scope>NUCLEOTIDE SEQUENCE [LARGE SCALE GENOMIC DNA]</scope>
    <source>
        <strain evidence="4">cv. Goldsmith</strain>
    </source>
</reference>
<dbReference type="InterPro" id="IPR014044">
    <property type="entry name" value="CAP_dom"/>
</dbReference>
<dbReference type="InterPro" id="IPR035940">
    <property type="entry name" value="CAP_sf"/>
</dbReference>
<dbReference type="Gene3D" id="3.40.33.10">
    <property type="entry name" value="CAP"/>
    <property type="match status" value="1"/>
</dbReference>
<accession>A0A2G5EIL9</accession>
<dbReference type="EMBL" id="KZ305024">
    <property type="protein sequence ID" value="PIA55583.1"/>
    <property type="molecule type" value="Genomic_DNA"/>
</dbReference>
<feature type="transmembrane region" description="Helical" evidence="1">
    <location>
        <begin position="12"/>
        <end position="33"/>
    </location>
</feature>
<feature type="domain" description="SCP" evidence="2">
    <location>
        <begin position="58"/>
        <end position="194"/>
    </location>
</feature>
<dbReference type="SUPFAM" id="SSF55797">
    <property type="entry name" value="PR-1-like"/>
    <property type="match status" value="1"/>
</dbReference>